<name>A0AAD9WMK5_9ROSI</name>
<dbReference type="GO" id="GO:0003676">
    <property type="term" value="F:nucleic acid binding"/>
    <property type="evidence" value="ECO:0007669"/>
    <property type="project" value="InterPro"/>
</dbReference>
<dbReference type="PANTHER" id="PTHR47074:SF11">
    <property type="entry name" value="REVERSE TRANSCRIPTASE-LIKE PROTEIN"/>
    <property type="match status" value="1"/>
</dbReference>
<dbReference type="GO" id="GO:0004523">
    <property type="term" value="F:RNA-DNA hybrid ribonuclease activity"/>
    <property type="evidence" value="ECO:0007669"/>
    <property type="project" value="InterPro"/>
</dbReference>
<dbReference type="InterPro" id="IPR052929">
    <property type="entry name" value="RNase_H-like_EbsB-rel"/>
</dbReference>
<organism evidence="2 3">
    <name type="scientific">Dipteronia dyeriana</name>
    <dbReference type="NCBI Taxonomy" id="168575"/>
    <lineage>
        <taxon>Eukaryota</taxon>
        <taxon>Viridiplantae</taxon>
        <taxon>Streptophyta</taxon>
        <taxon>Embryophyta</taxon>
        <taxon>Tracheophyta</taxon>
        <taxon>Spermatophyta</taxon>
        <taxon>Magnoliopsida</taxon>
        <taxon>eudicotyledons</taxon>
        <taxon>Gunneridae</taxon>
        <taxon>Pentapetalae</taxon>
        <taxon>rosids</taxon>
        <taxon>malvids</taxon>
        <taxon>Sapindales</taxon>
        <taxon>Sapindaceae</taxon>
        <taxon>Hippocastanoideae</taxon>
        <taxon>Acereae</taxon>
        <taxon>Dipteronia</taxon>
    </lineage>
</organism>
<evidence type="ECO:0000313" key="2">
    <source>
        <dbReference type="EMBL" id="KAK2636646.1"/>
    </source>
</evidence>
<evidence type="ECO:0000313" key="3">
    <source>
        <dbReference type="Proteomes" id="UP001280121"/>
    </source>
</evidence>
<dbReference type="Proteomes" id="UP001280121">
    <property type="component" value="Unassembled WGS sequence"/>
</dbReference>
<protein>
    <recommendedName>
        <fullName evidence="1">RNase H type-1 domain-containing protein</fullName>
    </recommendedName>
</protein>
<dbReference type="InterPro" id="IPR036397">
    <property type="entry name" value="RNaseH_sf"/>
</dbReference>
<comment type="caution">
    <text evidence="2">The sequence shown here is derived from an EMBL/GenBank/DDBJ whole genome shotgun (WGS) entry which is preliminary data.</text>
</comment>
<keyword evidence="3" id="KW-1185">Reference proteome</keyword>
<dbReference type="Pfam" id="PF13456">
    <property type="entry name" value="RVT_3"/>
    <property type="match status" value="1"/>
</dbReference>
<dbReference type="Gene3D" id="3.30.420.10">
    <property type="entry name" value="Ribonuclease H-like superfamily/Ribonuclease H"/>
    <property type="match status" value="1"/>
</dbReference>
<dbReference type="AlphaFoldDB" id="A0AAD9WMK5"/>
<dbReference type="InterPro" id="IPR002156">
    <property type="entry name" value="RNaseH_domain"/>
</dbReference>
<sequence length="93" mass="10003">MFKMNTDTAIDNVGRKVGIGIIFRDSKGNVLSSCSQKILAGYTPQVTEAVALHRGLMDANKVVPHLAKFGLLVEDVSVWIEECPPSVAPFCVG</sequence>
<reference evidence="2" key="1">
    <citation type="journal article" date="2023" name="Plant J.">
        <title>Genome sequences and population genomics provide insights into the demographic history, inbreeding, and mutation load of two 'living fossil' tree species of Dipteronia.</title>
        <authorList>
            <person name="Feng Y."/>
            <person name="Comes H.P."/>
            <person name="Chen J."/>
            <person name="Zhu S."/>
            <person name="Lu R."/>
            <person name="Zhang X."/>
            <person name="Li P."/>
            <person name="Qiu J."/>
            <person name="Olsen K.M."/>
            <person name="Qiu Y."/>
        </authorList>
    </citation>
    <scope>NUCLEOTIDE SEQUENCE</scope>
    <source>
        <strain evidence="2">KIB01</strain>
    </source>
</reference>
<dbReference type="PANTHER" id="PTHR47074">
    <property type="entry name" value="BNAC02G40300D PROTEIN"/>
    <property type="match status" value="1"/>
</dbReference>
<proteinExistence type="predicted"/>
<gene>
    <name evidence="2" type="ORF">Ddye_031438</name>
</gene>
<evidence type="ECO:0000259" key="1">
    <source>
        <dbReference type="Pfam" id="PF13456"/>
    </source>
</evidence>
<accession>A0AAD9WMK5</accession>
<feature type="domain" description="RNase H type-1" evidence="1">
    <location>
        <begin position="5"/>
        <end position="60"/>
    </location>
</feature>
<dbReference type="EMBL" id="JANJYI010000009">
    <property type="protein sequence ID" value="KAK2636646.1"/>
    <property type="molecule type" value="Genomic_DNA"/>
</dbReference>